<gene>
    <name evidence="1" type="ORF">RIB2604_03601250</name>
</gene>
<proteinExistence type="predicted"/>
<dbReference type="AlphaFoldDB" id="A0A146FYP8"/>
<dbReference type="VEuPathDB" id="FungiDB:ASPFODRAFT_61558"/>
<sequence length="109" mass="12336">MGKVYVAFTDSREATKAIEKVKVLRPEWHISTIAPKEYVKHVEPSLLPQTSNYEVSDIVSASVGYAFINFEDVSLSQRPRQPLLTDPQPIDIIDVSIVLVLFIEITDFM</sequence>
<reference evidence="1 2" key="1">
    <citation type="journal article" date="2016" name="DNA Res.">
        <title>Genome sequence of Aspergillus luchuensis NBRC 4314.</title>
        <authorList>
            <person name="Yamada O."/>
            <person name="Machida M."/>
            <person name="Hosoyama A."/>
            <person name="Goto M."/>
            <person name="Takahashi T."/>
            <person name="Futagami T."/>
            <person name="Yamagata Y."/>
            <person name="Takeuchi M."/>
            <person name="Kobayashi T."/>
            <person name="Koike H."/>
            <person name="Abe K."/>
            <person name="Asai K."/>
            <person name="Arita M."/>
            <person name="Fujita N."/>
            <person name="Fukuda K."/>
            <person name="Higa K."/>
            <person name="Horikawa H."/>
            <person name="Ishikawa T."/>
            <person name="Jinno K."/>
            <person name="Kato Y."/>
            <person name="Kirimura K."/>
            <person name="Mizutani O."/>
            <person name="Nakasone K."/>
            <person name="Sano M."/>
            <person name="Shiraishi Y."/>
            <person name="Tsukahara M."/>
            <person name="Gomi K."/>
        </authorList>
    </citation>
    <scope>NUCLEOTIDE SEQUENCE [LARGE SCALE GENOMIC DNA]</scope>
    <source>
        <strain evidence="1 2">RIB 2604</strain>
    </source>
</reference>
<evidence type="ECO:0000313" key="1">
    <source>
        <dbReference type="EMBL" id="GAT30784.1"/>
    </source>
</evidence>
<name>A0A146FYP8_ASPKA</name>
<accession>A0A146FYP8</accession>
<organism evidence="1 2">
    <name type="scientific">Aspergillus kawachii</name>
    <name type="common">White koji mold</name>
    <name type="synonym">Aspergillus awamori var. kawachi</name>
    <dbReference type="NCBI Taxonomy" id="1069201"/>
    <lineage>
        <taxon>Eukaryota</taxon>
        <taxon>Fungi</taxon>
        <taxon>Dikarya</taxon>
        <taxon>Ascomycota</taxon>
        <taxon>Pezizomycotina</taxon>
        <taxon>Eurotiomycetes</taxon>
        <taxon>Eurotiomycetidae</taxon>
        <taxon>Eurotiales</taxon>
        <taxon>Aspergillaceae</taxon>
        <taxon>Aspergillus</taxon>
        <taxon>Aspergillus subgen. Circumdati</taxon>
    </lineage>
</organism>
<evidence type="ECO:0000313" key="2">
    <source>
        <dbReference type="Proteomes" id="UP000075230"/>
    </source>
</evidence>
<protein>
    <submittedName>
        <fullName evidence="1">Meiosis protein MEI2</fullName>
    </submittedName>
</protein>
<comment type="caution">
    <text evidence="1">The sequence shown here is derived from an EMBL/GenBank/DDBJ whole genome shotgun (WGS) entry which is preliminary data.</text>
</comment>
<dbReference type="EMBL" id="BCWF01000035">
    <property type="protein sequence ID" value="GAT30784.1"/>
    <property type="molecule type" value="Genomic_DNA"/>
</dbReference>
<reference evidence="2" key="2">
    <citation type="submission" date="2016-02" db="EMBL/GenBank/DDBJ databases">
        <title>Genome sequencing of Aspergillus luchuensis NBRC 4314.</title>
        <authorList>
            <person name="Yamada O."/>
        </authorList>
    </citation>
    <scope>NUCLEOTIDE SEQUENCE [LARGE SCALE GENOMIC DNA]</scope>
    <source>
        <strain evidence="2">RIB 2604</strain>
    </source>
</reference>
<dbReference type="Proteomes" id="UP000075230">
    <property type="component" value="Unassembled WGS sequence"/>
</dbReference>